<keyword evidence="7" id="KW-0325">Glycoprotein</keyword>
<dbReference type="InterPro" id="IPR017441">
    <property type="entry name" value="Protein_kinase_ATP_BS"/>
</dbReference>
<evidence type="ECO:0000313" key="11">
    <source>
        <dbReference type="Proteomes" id="UP000796880"/>
    </source>
</evidence>
<feature type="domain" description="Protein kinase" evidence="9">
    <location>
        <begin position="1"/>
        <end position="140"/>
    </location>
</feature>
<dbReference type="PROSITE" id="PS00107">
    <property type="entry name" value="PROTEIN_KINASE_ATP"/>
    <property type="match status" value="1"/>
</dbReference>
<keyword evidence="8" id="KW-0547">Nucleotide-binding</keyword>
<keyword evidence="3" id="KW-0812">Transmembrane</keyword>
<name>A0A8K0GTQ7_9ROSA</name>
<dbReference type="Gene3D" id="3.30.200.20">
    <property type="entry name" value="Phosphorylase Kinase, domain 1"/>
    <property type="match status" value="1"/>
</dbReference>
<evidence type="ECO:0000256" key="7">
    <source>
        <dbReference type="ARBA" id="ARBA00023180"/>
    </source>
</evidence>
<dbReference type="Pfam" id="PF00069">
    <property type="entry name" value="Pkinase"/>
    <property type="match status" value="1"/>
</dbReference>
<keyword evidence="6" id="KW-0472">Membrane</keyword>
<comment type="caution">
    <text evidence="10">The sequence shown here is derived from an EMBL/GenBank/DDBJ whole genome shotgun (WGS) entry which is preliminary data.</text>
</comment>
<evidence type="ECO:0000256" key="4">
    <source>
        <dbReference type="ARBA" id="ARBA00022729"/>
    </source>
</evidence>
<dbReference type="AlphaFoldDB" id="A0A8K0GTQ7"/>
<evidence type="ECO:0000313" key="10">
    <source>
        <dbReference type="EMBL" id="KAF3433885.1"/>
    </source>
</evidence>
<gene>
    <name evidence="10" type="ORF">FNV43_RR24988</name>
</gene>
<keyword evidence="11" id="KW-1185">Reference proteome</keyword>
<evidence type="ECO:0000256" key="3">
    <source>
        <dbReference type="ARBA" id="ARBA00022692"/>
    </source>
</evidence>
<keyword evidence="4" id="KW-0732">Signal</keyword>
<evidence type="ECO:0000256" key="8">
    <source>
        <dbReference type="PROSITE-ProRule" id="PRU10141"/>
    </source>
</evidence>
<dbReference type="OrthoDB" id="544400at2759"/>
<dbReference type="InterPro" id="IPR045874">
    <property type="entry name" value="LRK10/LRL21-25-like"/>
</dbReference>
<dbReference type="Gene3D" id="1.10.510.10">
    <property type="entry name" value="Transferase(Phosphotransferase) domain 1"/>
    <property type="match status" value="1"/>
</dbReference>
<evidence type="ECO:0000256" key="2">
    <source>
        <dbReference type="ARBA" id="ARBA00022527"/>
    </source>
</evidence>
<proteinExistence type="predicted"/>
<dbReference type="InterPro" id="IPR011009">
    <property type="entry name" value="Kinase-like_dom_sf"/>
</dbReference>
<keyword evidence="5" id="KW-1133">Transmembrane helix</keyword>
<dbReference type="SUPFAM" id="SSF56112">
    <property type="entry name" value="Protein kinase-like (PK-like)"/>
    <property type="match status" value="1"/>
</dbReference>
<evidence type="ECO:0000259" key="9">
    <source>
        <dbReference type="PROSITE" id="PS50011"/>
    </source>
</evidence>
<evidence type="ECO:0000256" key="6">
    <source>
        <dbReference type="ARBA" id="ARBA00023136"/>
    </source>
</evidence>
<keyword evidence="2" id="KW-0723">Serine/threonine-protein kinase</keyword>
<keyword evidence="2" id="KW-0808">Transferase</keyword>
<dbReference type="GO" id="GO:0005524">
    <property type="term" value="F:ATP binding"/>
    <property type="evidence" value="ECO:0007669"/>
    <property type="project" value="UniProtKB-UniRule"/>
</dbReference>
<feature type="binding site" evidence="8">
    <location>
        <position position="31"/>
    </location>
    <ligand>
        <name>ATP</name>
        <dbReference type="ChEBI" id="CHEBI:30616"/>
    </ligand>
</feature>
<reference evidence="10" key="1">
    <citation type="submission" date="2020-03" db="EMBL/GenBank/DDBJ databases">
        <title>A high-quality chromosome-level genome assembly of a woody plant with both climbing and erect habits, Rhamnella rubrinervis.</title>
        <authorList>
            <person name="Lu Z."/>
            <person name="Yang Y."/>
            <person name="Zhu X."/>
            <person name="Sun Y."/>
        </authorList>
    </citation>
    <scope>NUCLEOTIDE SEQUENCE</scope>
    <source>
        <strain evidence="10">BYM</strain>
        <tissue evidence="10">Leaf</tissue>
    </source>
</reference>
<dbReference type="InterPro" id="IPR000719">
    <property type="entry name" value="Prot_kinase_dom"/>
</dbReference>
<keyword evidence="8" id="KW-0067">ATP-binding</keyword>
<dbReference type="PROSITE" id="PS50011">
    <property type="entry name" value="PROTEIN_KINASE_DOM"/>
    <property type="match status" value="1"/>
</dbReference>
<protein>
    <recommendedName>
        <fullName evidence="9">Protein kinase domain-containing protein</fullName>
    </recommendedName>
</protein>
<dbReference type="PANTHER" id="PTHR27009">
    <property type="entry name" value="RUST RESISTANCE KINASE LR10-RELATED"/>
    <property type="match status" value="1"/>
</dbReference>
<dbReference type="GO" id="GO:0004674">
    <property type="term" value="F:protein serine/threonine kinase activity"/>
    <property type="evidence" value="ECO:0007669"/>
    <property type="project" value="UniProtKB-KW"/>
</dbReference>
<comment type="subcellular location">
    <subcellularLocation>
        <location evidence="1">Membrane</location>
        <topology evidence="1">Single-pass type I membrane protein</topology>
    </subcellularLocation>
</comment>
<evidence type="ECO:0000256" key="1">
    <source>
        <dbReference type="ARBA" id="ARBA00004479"/>
    </source>
</evidence>
<dbReference type="EMBL" id="VOIH02000011">
    <property type="protein sequence ID" value="KAF3433885.1"/>
    <property type="molecule type" value="Genomic_DNA"/>
</dbReference>
<evidence type="ECO:0000256" key="5">
    <source>
        <dbReference type="ARBA" id="ARBA00022989"/>
    </source>
</evidence>
<keyword evidence="2" id="KW-0418">Kinase</keyword>
<dbReference type="GO" id="GO:0016020">
    <property type="term" value="C:membrane"/>
    <property type="evidence" value="ECO:0007669"/>
    <property type="project" value="UniProtKB-SubCell"/>
</dbReference>
<organism evidence="10 11">
    <name type="scientific">Rhamnella rubrinervis</name>
    <dbReference type="NCBI Taxonomy" id="2594499"/>
    <lineage>
        <taxon>Eukaryota</taxon>
        <taxon>Viridiplantae</taxon>
        <taxon>Streptophyta</taxon>
        <taxon>Embryophyta</taxon>
        <taxon>Tracheophyta</taxon>
        <taxon>Spermatophyta</taxon>
        <taxon>Magnoliopsida</taxon>
        <taxon>eudicotyledons</taxon>
        <taxon>Gunneridae</taxon>
        <taxon>Pentapetalae</taxon>
        <taxon>rosids</taxon>
        <taxon>fabids</taxon>
        <taxon>Rosales</taxon>
        <taxon>Rhamnaceae</taxon>
        <taxon>rhamnoid group</taxon>
        <taxon>Rhamneae</taxon>
        <taxon>Rhamnella</taxon>
    </lineage>
</organism>
<sequence>MTKGFKDKLGEGGYGSVYKGKLRSGRLVAIKHALVYDFMSNASLDKCIYCQEGNNSLDYKKLYKISLGVSRGIEYLHRGCNIKPHNILLDENFVPKVFDFGLATLCPLDKSIVFDCSKRNHGIHGSTVVLQKYWRSFLQG</sequence>
<accession>A0A8K0GTQ7</accession>
<dbReference type="Proteomes" id="UP000796880">
    <property type="component" value="Unassembled WGS sequence"/>
</dbReference>